<dbReference type="Gene3D" id="1.10.357.10">
    <property type="entry name" value="Tetracycline Repressor, domain 2"/>
    <property type="match status" value="1"/>
</dbReference>
<accession>A0A073J6Q6</accession>
<dbReference type="GO" id="GO:0003700">
    <property type="term" value="F:DNA-binding transcription factor activity"/>
    <property type="evidence" value="ECO:0007669"/>
    <property type="project" value="TreeGrafter"/>
</dbReference>
<dbReference type="OrthoDB" id="9809265at2"/>
<dbReference type="Pfam" id="PF00440">
    <property type="entry name" value="TetR_N"/>
    <property type="match status" value="1"/>
</dbReference>
<evidence type="ECO:0000313" key="6">
    <source>
        <dbReference type="EMBL" id="KEJ97396.1"/>
    </source>
</evidence>
<proteinExistence type="predicted"/>
<dbReference type="PRINTS" id="PR00455">
    <property type="entry name" value="HTHTETR"/>
</dbReference>
<sequence>MKQAQINPRKTPTQARAKASVQAILQAAAHILERGGLETLTTNYVAEVAGVSIGTLYQYYPSKEAILTDIIRQKRARLLEDLQAATLEMHNESFDVTLAKLLHAAVESQLHWPKLSKALEYAESFLPLEQETRVLNEQINQTIVAFLEHHQVADAPVAARDLVSALRGMIDGAGLAGETDARALFERALKLAKGYLA</sequence>
<dbReference type="PANTHER" id="PTHR30055">
    <property type="entry name" value="HTH-TYPE TRANSCRIPTIONAL REGULATOR RUTR"/>
    <property type="match status" value="1"/>
</dbReference>
<keyword evidence="3" id="KW-0804">Transcription</keyword>
<evidence type="ECO:0000256" key="1">
    <source>
        <dbReference type="ARBA" id="ARBA00023015"/>
    </source>
</evidence>
<comment type="caution">
    <text evidence="6">The sequence shown here is derived from an EMBL/GenBank/DDBJ whole genome shotgun (WGS) entry which is preliminary data.</text>
</comment>
<reference evidence="6 7" key="1">
    <citation type="submission" date="2014-01" db="EMBL/GenBank/DDBJ databases">
        <title>Sulfitobacter sp. H3 (MCCC 1A00686) Genome Sequencing.</title>
        <authorList>
            <person name="Lai Q."/>
            <person name="Hong Z."/>
        </authorList>
    </citation>
    <scope>NUCLEOTIDE SEQUENCE [LARGE SCALE GENOMIC DNA]</scope>
    <source>
        <strain evidence="6 7">H3</strain>
    </source>
</reference>
<evidence type="ECO:0000256" key="3">
    <source>
        <dbReference type="ARBA" id="ARBA00023163"/>
    </source>
</evidence>
<dbReference type="GeneID" id="68871570"/>
<evidence type="ECO:0000256" key="4">
    <source>
        <dbReference type="PROSITE-ProRule" id="PRU00335"/>
    </source>
</evidence>
<dbReference type="Proteomes" id="UP000027746">
    <property type="component" value="Unassembled WGS sequence"/>
</dbReference>
<protein>
    <recommendedName>
        <fullName evidence="5">HTH tetR-type domain-containing protein</fullName>
    </recommendedName>
</protein>
<dbReference type="RefSeq" id="WP_037923337.1">
    <property type="nucleotide sequence ID" value="NZ_CP054599.1"/>
</dbReference>
<dbReference type="PANTHER" id="PTHR30055:SF234">
    <property type="entry name" value="HTH-TYPE TRANSCRIPTIONAL REGULATOR BETI"/>
    <property type="match status" value="1"/>
</dbReference>
<dbReference type="InterPro" id="IPR050109">
    <property type="entry name" value="HTH-type_TetR-like_transc_reg"/>
</dbReference>
<dbReference type="InterPro" id="IPR001647">
    <property type="entry name" value="HTH_TetR"/>
</dbReference>
<gene>
    <name evidence="6" type="ORF">SUH3_11540</name>
</gene>
<keyword evidence="1" id="KW-0805">Transcription regulation</keyword>
<evidence type="ECO:0000313" key="7">
    <source>
        <dbReference type="Proteomes" id="UP000027746"/>
    </source>
</evidence>
<dbReference type="SUPFAM" id="SSF46689">
    <property type="entry name" value="Homeodomain-like"/>
    <property type="match status" value="1"/>
</dbReference>
<feature type="domain" description="HTH tetR-type" evidence="5">
    <location>
        <begin position="18"/>
        <end position="78"/>
    </location>
</feature>
<organism evidence="6 7">
    <name type="scientific">Pseudosulfitobacter pseudonitzschiae</name>
    <dbReference type="NCBI Taxonomy" id="1402135"/>
    <lineage>
        <taxon>Bacteria</taxon>
        <taxon>Pseudomonadati</taxon>
        <taxon>Pseudomonadota</taxon>
        <taxon>Alphaproteobacteria</taxon>
        <taxon>Rhodobacterales</taxon>
        <taxon>Roseobacteraceae</taxon>
        <taxon>Pseudosulfitobacter</taxon>
    </lineage>
</organism>
<keyword evidence="7" id="KW-1185">Reference proteome</keyword>
<dbReference type="AlphaFoldDB" id="A0A073J6Q6"/>
<evidence type="ECO:0000259" key="5">
    <source>
        <dbReference type="PROSITE" id="PS50977"/>
    </source>
</evidence>
<dbReference type="GO" id="GO:0000976">
    <property type="term" value="F:transcription cis-regulatory region binding"/>
    <property type="evidence" value="ECO:0007669"/>
    <property type="project" value="TreeGrafter"/>
</dbReference>
<evidence type="ECO:0000256" key="2">
    <source>
        <dbReference type="ARBA" id="ARBA00023125"/>
    </source>
</evidence>
<dbReference type="EMBL" id="JAMD01000002">
    <property type="protein sequence ID" value="KEJ97396.1"/>
    <property type="molecule type" value="Genomic_DNA"/>
</dbReference>
<dbReference type="PROSITE" id="PS50977">
    <property type="entry name" value="HTH_TETR_2"/>
    <property type="match status" value="1"/>
</dbReference>
<feature type="DNA-binding region" description="H-T-H motif" evidence="4">
    <location>
        <begin position="41"/>
        <end position="60"/>
    </location>
</feature>
<dbReference type="InterPro" id="IPR009057">
    <property type="entry name" value="Homeodomain-like_sf"/>
</dbReference>
<keyword evidence="2 4" id="KW-0238">DNA-binding</keyword>
<name>A0A073J6Q6_9RHOB</name>